<feature type="domain" description="Myb-like" evidence="1">
    <location>
        <begin position="16"/>
        <end position="56"/>
    </location>
</feature>
<dbReference type="InterPro" id="IPR001005">
    <property type="entry name" value="SANT/Myb"/>
</dbReference>
<dbReference type="AlphaFoldDB" id="A0A379QZK0"/>
<gene>
    <name evidence="2" type="ORF">NCTC10718_02360</name>
</gene>
<dbReference type="CDD" id="cd00167">
    <property type="entry name" value="SANT"/>
    <property type="match status" value="1"/>
</dbReference>
<organism evidence="2 3">
    <name type="scientific">Salmonella enterica</name>
    <name type="common">Salmonella choleraesuis</name>
    <dbReference type="NCBI Taxonomy" id="28901"/>
    <lineage>
        <taxon>Bacteria</taxon>
        <taxon>Pseudomonadati</taxon>
        <taxon>Pseudomonadota</taxon>
        <taxon>Gammaproteobacteria</taxon>
        <taxon>Enterobacterales</taxon>
        <taxon>Enterobacteriaceae</taxon>
        <taxon>Salmonella</taxon>
    </lineage>
</organism>
<protein>
    <submittedName>
        <fullName evidence="2">Myb-like DNA-binding domain</fullName>
    </submittedName>
</protein>
<proteinExistence type="predicted"/>
<dbReference type="EMBL" id="UGWQ01000001">
    <property type="protein sequence ID" value="SUF69573.1"/>
    <property type="molecule type" value="Genomic_DNA"/>
</dbReference>
<keyword evidence="2" id="KW-0238">DNA-binding</keyword>
<dbReference type="Proteomes" id="UP000254332">
    <property type="component" value="Unassembled WGS sequence"/>
</dbReference>
<accession>A0A379QZK0</accession>
<name>A0A379QZK0_SALER</name>
<evidence type="ECO:0000259" key="1">
    <source>
        <dbReference type="Pfam" id="PF00249"/>
    </source>
</evidence>
<sequence>MILPPMGIPGVCPAHRRPWTSEEDELLINLHGKKTAAEIAKLLPAPGRSVSAVKTRQQDLRERFPDLIGYIHHPWTQEHDNFLRKNRHTMTAEEIGNRLTPRRTEVSVSCRAARLGISLYKCGDNLPRTRHKDKDVIFIRELRDSSDLTFKEIGGKFGLSKDMAVWLYHHRLTADYAIARELLP</sequence>
<reference evidence="2 3" key="1">
    <citation type="submission" date="2018-06" db="EMBL/GenBank/DDBJ databases">
        <authorList>
            <consortium name="Pathogen Informatics"/>
            <person name="Doyle S."/>
        </authorList>
    </citation>
    <scope>NUCLEOTIDE SEQUENCE [LARGE SCALE GENOMIC DNA]</scope>
    <source>
        <strain evidence="2 3">NCTC10718</strain>
    </source>
</reference>
<dbReference type="Pfam" id="PF00249">
    <property type="entry name" value="Myb_DNA-binding"/>
    <property type="match status" value="1"/>
</dbReference>
<evidence type="ECO:0000313" key="2">
    <source>
        <dbReference type="EMBL" id="SUF69573.1"/>
    </source>
</evidence>
<dbReference type="Gene3D" id="1.10.10.60">
    <property type="entry name" value="Homeodomain-like"/>
    <property type="match status" value="1"/>
</dbReference>
<dbReference type="GO" id="GO:0003677">
    <property type="term" value="F:DNA binding"/>
    <property type="evidence" value="ECO:0007669"/>
    <property type="project" value="UniProtKB-KW"/>
</dbReference>
<evidence type="ECO:0000313" key="3">
    <source>
        <dbReference type="Proteomes" id="UP000254332"/>
    </source>
</evidence>